<proteinExistence type="inferred from homology"/>
<evidence type="ECO:0000313" key="16">
    <source>
        <dbReference type="Proteomes" id="UP000264800"/>
    </source>
</evidence>
<dbReference type="Pfam" id="PF02014">
    <property type="entry name" value="Reeler"/>
    <property type="match status" value="1"/>
</dbReference>
<evidence type="ECO:0000256" key="1">
    <source>
        <dbReference type="ARBA" id="ARBA00001970"/>
    </source>
</evidence>
<dbReference type="InterPro" id="IPR005018">
    <property type="entry name" value="DOMON_domain"/>
</dbReference>
<feature type="transmembrane region" description="Helical" evidence="11">
    <location>
        <begin position="404"/>
        <end position="424"/>
    </location>
</feature>
<keyword evidence="10" id="KW-0325">Glycoprotein</keyword>
<comment type="subcellular location">
    <subcellularLocation>
        <location evidence="2">Membrane</location>
        <topology evidence="2">Multi-pass membrane protein</topology>
    </subcellularLocation>
</comment>
<keyword evidence="16" id="KW-1185">Reference proteome</keyword>
<evidence type="ECO:0000256" key="7">
    <source>
        <dbReference type="ARBA" id="ARBA00022989"/>
    </source>
</evidence>
<reference evidence="15" key="1">
    <citation type="submission" date="2025-08" db="UniProtKB">
        <authorList>
            <consortium name="Ensembl"/>
        </authorList>
    </citation>
    <scope>IDENTIFICATION</scope>
</reference>
<dbReference type="Gene3D" id="2.60.40.4060">
    <property type="entry name" value="Reeler domain"/>
    <property type="match status" value="1"/>
</dbReference>
<dbReference type="InterPro" id="IPR002861">
    <property type="entry name" value="Reeler_dom"/>
</dbReference>
<keyword evidence="7 11" id="KW-1133">Transmembrane helix</keyword>
<dbReference type="CDD" id="cd08760">
    <property type="entry name" value="Cyt_b561_FRRS1_like"/>
    <property type="match status" value="1"/>
</dbReference>
<evidence type="ECO:0000313" key="15">
    <source>
        <dbReference type="Ensembl" id="ENSKMAP00000000679.1"/>
    </source>
</evidence>
<evidence type="ECO:0000256" key="3">
    <source>
        <dbReference type="ARBA" id="ARBA00009195"/>
    </source>
</evidence>
<dbReference type="STRING" id="37003.ENSKMAP00000000679"/>
<dbReference type="InterPro" id="IPR042307">
    <property type="entry name" value="Reeler_sf"/>
</dbReference>
<dbReference type="Gene3D" id="1.20.120.1770">
    <property type="match status" value="1"/>
</dbReference>
<dbReference type="InterPro" id="IPR006593">
    <property type="entry name" value="Cyt_b561/ferric_Rdtase_TM"/>
</dbReference>
<keyword evidence="12" id="KW-0732">Signal</keyword>
<comment type="similarity">
    <text evidence="3">Belongs to the FRRS1 family.</text>
</comment>
<dbReference type="SMART" id="SM00665">
    <property type="entry name" value="B561"/>
    <property type="match status" value="1"/>
</dbReference>
<protein>
    <submittedName>
        <fullName evidence="15">Ferric-chelate reductase 1b</fullName>
    </submittedName>
</protein>
<evidence type="ECO:0000256" key="10">
    <source>
        <dbReference type="ARBA" id="ARBA00023180"/>
    </source>
</evidence>
<feature type="transmembrane region" description="Helical" evidence="11">
    <location>
        <begin position="322"/>
        <end position="349"/>
    </location>
</feature>
<accession>A0A3Q2ZR86</accession>
<evidence type="ECO:0000256" key="9">
    <source>
        <dbReference type="ARBA" id="ARBA00023136"/>
    </source>
</evidence>
<dbReference type="Ensembl" id="ENSKMAT00000000710.1">
    <property type="protein sequence ID" value="ENSKMAP00000000679.1"/>
    <property type="gene ID" value="ENSKMAG00000000510.1"/>
</dbReference>
<evidence type="ECO:0000259" key="13">
    <source>
        <dbReference type="PROSITE" id="PS50836"/>
    </source>
</evidence>
<dbReference type="CDD" id="cd08544">
    <property type="entry name" value="Reeler"/>
    <property type="match status" value="1"/>
</dbReference>
<evidence type="ECO:0000256" key="6">
    <source>
        <dbReference type="ARBA" id="ARBA00022982"/>
    </source>
</evidence>
<evidence type="ECO:0000256" key="5">
    <source>
        <dbReference type="ARBA" id="ARBA00022692"/>
    </source>
</evidence>
<evidence type="ECO:0000256" key="12">
    <source>
        <dbReference type="SAM" id="SignalP"/>
    </source>
</evidence>
<comment type="cofactor">
    <cofactor evidence="1">
        <name>heme b</name>
        <dbReference type="ChEBI" id="CHEBI:60344"/>
    </cofactor>
</comment>
<feature type="chain" id="PRO_5018600641" evidence="12">
    <location>
        <begin position="19"/>
        <end position="455"/>
    </location>
</feature>
<dbReference type="SMART" id="SM00664">
    <property type="entry name" value="DoH"/>
    <property type="match status" value="1"/>
</dbReference>
<sequence length="455" mass="50551">MLLLLLLALTGFVVTVSGYSRGQVGVSCRDLVPQHGYEPSQDSPPYSLTVDRSTFSPGDQITGSSIYFKGFLIEARDASSLNSPAVGFFNLTETNEAQVLKCGQNQVKSNYFFSLEMPIFNNDAAVTVVQEYKVYWVRIAGPVVSLRGATASPTTSAQTCSVTTLSAPVSCFLLAPQFSSVGCGVNKSCLRDPVDCDPRSDPHCFFLSFTPSESDESVMFEVSGPADGYLAFALSLDKWMGNDDIYLCVNNGGRTIITAGFVSGRSQPELETETTLWGRASRLVNGVIQCRFHRNIIQRNRFDLNLSYYIFLAHGRTHQGNLLYQFSVLLAVLMLTAWMWTVSTAIFIARHCKNLWCDTTLLGQKVWFQLHRSMMALSVGLSCVAFILPFIYRGGWKQVGLYSHHFTGWVVITLTVIQSIMAILRPSLQSPRYVLKQDFMTASLSQRRFEPHSVV</sequence>
<feature type="signal peptide" evidence="12">
    <location>
        <begin position="1"/>
        <end position="18"/>
    </location>
</feature>
<keyword evidence="8" id="KW-0408">Iron</keyword>
<dbReference type="GO" id="GO:0016020">
    <property type="term" value="C:membrane"/>
    <property type="evidence" value="ECO:0007669"/>
    <property type="project" value="UniProtKB-SubCell"/>
</dbReference>
<keyword evidence="6" id="KW-0249">Electron transport</keyword>
<dbReference type="Pfam" id="PF03351">
    <property type="entry name" value="DOMON"/>
    <property type="match status" value="1"/>
</dbReference>
<dbReference type="Proteomes" id="UP000264800">
    <property type="component" value="Unplaced"/>
</dbReference>
<evidence type="ECO:0000256" key="11">
    <source>
        <dbReference type="SAM" id="Phobius"/>
    </source>
</evidence>
<feature type="transmembrane region" description="Helical" evidence="11">
    <location>
        <begin position="370"/>
        <end position="392"/>
    </location>
</feature>
<reference evidence="15" key="2">
    <citation type="submission" date="2025-09" db="UniProtKB">
        <authorList>
            <consortium name="Ensembl"/>
        </authorList>
    </citation>
    <scope>IDENTIFICATION</scope>
</reference>
<dbReference type="AlphaFoldDB" id="A0A3Q2ZR86"/>
<dbReference type="GeneTree" id="ENSGT00940000157704"/>
<organism evidence="15 16">
    <name type="scientific">Kryptolebias marmoratus</name>
    <name type="common">Mangrove killifish</name>
    <name type="synonym">Rivulus marmoratus</name>
    <dbReference type="NCBI Taxonomy" id="37003"/>
    <lineage>
        <taxon>Eukaryota</taxon>
        <taxon>Metazoa</taxon>
        <taxon>Chordata</taxon>
        <taxon>Craniata</taxon>
        <taxon>Vertebrata</taxon>
        <taxon>Euteleostomi</taxon>
        <taxon>Actinopterygii</taxon>
        <taxon>Neopterygii</taxon>
        <taxon>Teleostei</taxon>
        <taxon>Neoteleostei</taxon>
        <taxon>Acanthomorphata</taxon>
        <taxon>Ovalentaria</taxon>
        <taxon>Atherinomorphae</taxon>
        <taxon>Cyprinodontiformes</taxon>
        <taxon>Rivulidae</taxon>
        <taxon>Kryptolebias</taxon>
    </lineage>
</organism>
<dbReference type="OMA" id="LHTIYYT"/>
<evidence type="ECO:0000256" key="8">
    <source>
        <dbReference type="ARBA" id="ARBA00023004"/>
    </source>
</evidence>
<keyword evidence="5 11" id="KW-0812">Transmembrane</keyword>
<dbReference type="CDD" id="cd09628">
    <property type="entry name" value="DOMON_SDR_2_like"/>
    <property type="match status" value="1"/>
</dbReference>
<dbReference type="PANTHER" id="PTHR45828">
    <property type="entry name" value="CYTOCHROME B561/FERRIC REDUCTASE TRANSMEMBRANE"/>
    <property type="match status" value="1"/>
</dbReference>
<dbReference type="PROSITE" id="PS50836">
    <property type="entry name" value="DOMON"/>
    <property type="match status" value="1"/>
</dbReference>
<dbReference type="PROSITE" id="PS50939">
    <property type="entry name" value="CYTOCHROME_B561"/>
    <property type="match status" value="1"/>
</dbReference>
<feature type="domain" description="DOMON" evidence="13">
    <location>
        <begin position="203"/>
        <end position="315"/>
    </location>
</feature>
<dbReference type="PANTHER" id="PTHR45828:SF3">
    <property type="entry name" value="FERRIC-CHELATE REDUCTASE 1"/>
    <property type="match status" value="1"/>
</dbReference>
<evidence type="ECO:0000256" key="2">
    <source>
        <dbReference type="ARBA" id="ARBA00004141"/>
    </source>
</evidence>
<dbReference type="InterPro" id="IPR051237">
    <property type="entry name" value="Ferric-chelate_Red/DefProt"/>
</dbReference>
<name>A0A3Q2ZR86_KRYMA</name>
<keyword evidence="4" id="KW-0813">Transport</keyword>
<feature type="domain" description="Cytochrome b561" evidence="14">
    <location>
        <begin position="293"/>
        <end position="455"/>
    </location>
</feature>
<evidence type="ECO:0000256" key="4">
    <source>
        <dbReference type="ARBA" id="ARBA00022448"/>
    </source>
</evidence>
<evidence type="ECO:0000259" key="14">
    <source>
        <dbReference type="PROSITE" id="PS50939"/>
    </source>
</evidence>
<keyword evidence="9 11" id="KW-0472">Membrane</keyword>